<dbReference type="EMBL" id="JAMTCS010000008">
    <property type="protein sequence ID" value="MCP2265543.1"/>
    <property type="molecule type" value="Genomic_DNA"/>
</dbReference>
<sequence length="80" mass="9103">MSATEQQLAYASHALEATRRAREDRARHHALSIAETAMTMAEARRLLPYVIAAHGDTPSLQKKRRDALERDIDHRRRNAA</sequence>
<evidence type="ECO:0000313" key="3">
    <source>
        <dbReference type="Proteomes" id="UP001139493"/>
    </source>
</evidence>
<evidence type="ECO:0000313" key="2">
    <source>
        <dbReference type="EMBL" id="MCP2265543.1"/>
    </source>
</evidence>
<feature type="region of interest" description="Disordered" evidence="1">
    <location>
        <begin position="55"/>
        <end position="80"/>
    </location>
</feature>
<reference evidence="2" key="1">
    <citation type="submission" date="2022-06" db="EMBL/GenBank/DDBJ databases">
        <title>Genomic Encyclopedia of Archaeal and Bacterial Type Strains, Phase II (KMG-II): from individual species to whole genera.</title>
        <authorList>
            <person name="Goeker M."/>
        </authorList>
    </citation>
    <scope>NUCLEOTIDE SEQUENCE</scope>
    <source>
        <strain evidence="2">DSM 26652</strain>
    </source>
</reference>
<proteinExistence type="predicted"/>
<keyword evidence="3" id="KW-1185">Reference proteome</keyword>
<dbReference type="Proteomes" id="UP001139493">
    <property type="component" value="Unassembled WGS sequence"/>
</dbReference>
<accession>A0A9X2G4T4</accession>
<gene>
    <name evidence="2" type="ORF">APR03_002899</name>
</gene>
<protein>
    <submittedName>
        <fullName evidence="2">Uncharacterized protein</fullName>
    </submittedName>
</protein>
<organism evidence="2 3">
    <name type="scientific">Promicromonospora thailandica</name>
    <dbReference type="NCBI Taxonomy" id="765201"/>
    <lineage>
        <taxon>Bacteria</taxon>
        <taxon>Bacillati</taxon>
        <taxon>Actinomycetota</taxon>
        <taxon>Actinomycetes</taxon>
        <taxon>Micrococcales</taxon>
        <taxon>Promicromonosporaceae</taxon>
        <taxon>Promicromonospora</taxon>
    </lineage>
</organism>
<dbReference type="RefSeq" id="WP_253836747.1">
    <property type="nucleotide sequence ID" value="NZ_JAMTCS010000008.1"/>
</dbReference>
<evidence type="ECO:0000256" key="1">
    <source>
        <dbReference type="SAM" id="MobiDB-lite"/>
    </source>
</evidence>
<comment type="caution">
    <text evidence="2">The sequence shown here is derived from an EMBL/GenBank/DDBJ whole genome shotgun (WGS) entry which is preliminary data.</text>
</comment>
<name>A0A9X2G4T4_9MICO</name>
<dbReference type="AlphaFoldDB" id="A0A9X2G4T4"/>